<evidence type="ECO:0000313" key="4">
    <source>
        <dbReference type="Proteomes" id="UP000054560"/>
    </source>
</evidence>
<feature type="chain" id="PRO_5005538526" evidence="2">
    <location>
        <begin position="24"/>
        <end position="72"/>
    </location>
</feature>
<name>A0A0L0FEH2_9EUKA</name>
<dbReference type="AlphaFoldDB" id="A0A0L0FEH2"/>
<proteinExistence type="predicted"/>
<feature type="compositionally biased region" description="Polar residues" evidence="1">
    <location>
        <begin position="60"/>
        <end position="72"/>
    </location>
</feature>
<evidence type="ECO:0000256" key="2">
    <source>
        <dbReference type="SAM" id="SignalP"/>
    </source>
</evidence>
<dbReference type="RefSeq" id="XP_014149061.1">
    <property type="nucleotide sequence ID" value="XM_014293586.1"/>
</dbReference>
<dbReference type="EMBL" id="KQ243808">
    <property type="protein sequence ID" value="KNC75159.1"/>
    <property type="molecule type" value="Genomic_DNA"/>
</dbReference>
<evidence type="ECO:0000313" key="3">
    <source>
        <dbReference type="EMBL" id="KNC75159.1"/>
    </source>
</evidence>
<keyword evidence="4" id="KW-1185">Reference proteome</keyword>
<feature type="region of interest" description="Disordered" evidence="1">
    <location>
        <begin position="50"/>
        <end position="72"/>
    </location>
</feature>
<dbReference type="GeneID" id="25912811"/>
<evidence type="ECO:0000256" key="1">
    <source>
        <dbReference type="SAM" id="MobiDB-lite"/>
    </source>
</evidence>
<sequence>MSLFGGMSLVCAIFSLLLPETAGTQFDLNLTSMVKRLYEIDYNPVTRTAPRQDVEGYQPLTRNSTDDMSFDL</sequence>
<organism evidence="3 4">
    <name type="scientific">Sphaeroforma arctica JP610</name>
    <dbReference type="NCBI Taxonomy" id="667725"/>
    <lineage>
        <taxon>Eukaryota</taxon>
        <taxon>Ichthyosporea</taxon>
        <taxon>Ichthyophonida</taxon>
        <taxon>Sphaeroforma</taxon>
    </lineage>
</organism>
<reference evidence="3 4" key="1">
    <citation type="submission" date="2011-02" db="EMBL/GenBank/DDBJ databases">
        <title>The Genome Sequence of Sphaeroforma arctica JP610.</title>
        <authorList>
            <consortium name="The Broad Institute Genome Sequencing Platform"/>
            <person name="Russ C."/>
            <person name="Cuomo C."/>
            <person name="Young S.K."/>
            <person name="Zeng Q."/>
            <person name="Gargeya S."/>
            <person name="Alvarado L."/>
            <person name="Berlin A."/>
            <person name="Chapman S.B."/>
            <person name="Chen Z."/>
            <person name="Freedman E."/>
            <person name="Gellesch M."/>
            <person name="Goldberg J."/>
            <person name="Griggs A."/>
            <person name="Gujja S."/>
            <person name="Heilman E."/>
            <person name="Heiman D."/>
            <person name="Howarth C."/>
            <person name="Mehta T."/>
            <person name="Neiman D."/>
            <person name="Pearson M."/>
            <person name="Roberts A."/>
            <person name="Saif S."/>
            <person name="Shea T."/>
            <person name="Shenoy N."/>
            <person name="Sisk P."/>
            <person name="Stolte C."/>
            <person name="Sykes S."/>
            <person name="White J."/>
            <person name="Yandava C."/>
            <person name="Burger G."/>
            <person name="Gray M.W."/>
            <person name="Holland P.W.H."/>
            <person name="King N."/>
            <person name="Lang F.B.F."/>
            <person name="Roger A.J."/>
            <person name="Ruiz-Trillo I."/>
            <person name="Haas B."/>
            <person name="Nusbaum C."/>
            <person name="Birren B."/>
        </authorList>
    </citation>
    <scope>NUCLEOTIDE SEQUENCE [LARGE SCALE GENOMIC DNA]</scope>
    <source>
        <strain evidence="3 4">JP610</strain>
    </source>
</reference>
<accession>A0A0L0FEH2</accession>
<keyword evidence="2" id="KW-0732">Signal</keyword>
<dbReference type="Proteomes" id="UP000054560">
    <property type="component" value="Unassembled WGS sequence"/>
</dbReference>
<gene>
    <name evidence="3" type="ORF">SARC_12307</name>
</gene>
<protein>
    <submittedName>
        <fullName evidence="3">Uncharacterized protein</fullName>
    </submittedName>
</protein>
<feature type="signal peptide" evidence="2">
    <location>
        <begin position="1"/>
        <end position="23"/>
    </location>
</feature>